<reference evidence="2" key="1">
    <citation type="journal article" date="2020" name="Plant Biotechnol. J.">
        <title>The pomegranate (Punica granatum L.) draft genome dissects genetic divergence between soft- and hard-seeded cultivars.</title>
        <authorList>
            <person name="Luo X."/>
            <person name="Li H."/>
            <person name="Wu Z."/>
            <person name="Yao W."/>
            <person name="Zhao P."/>
            <person name="Cao D."/>
            <person name="Yu H."/>
            <person name="Li K."/>
            <person name="Poudel K."/>
            <person name="Zhao D."/>
            <person name="Zhang F."/>
            <person name="Xia X."/>
            <person name="Chen L."/>
            <person name="Wang Q."/>
            <person name="Jing D."/>
            <person name="Cao S."/>
        </authorList>
    </citation>
    <scope>NUCLEOTIDE SEQUENCE [LARGE SCALE GENOMIC DNA]</scope>
    <source>
        <strain evidence="2">cv. Tunisia</strain>
    </source>
</reference>
<evidence type="ECO:0000313" key="2">
    <source>
        <dbReference type="Proteomes" id="UP000515151"/>
    </source>
</evidence>
<reference evidence="3" key="2">
    <citation type="submission" date="2025-08" db="UniProtKB">
        <authorList>
            <consortium name="RefSeq"/>
        </authorList>
    </citation>
    <scope>IDENTIFICATION</scope>
    <source>
        <tissue evidence="3">Leaf</tissue>
    </source>
</reference>
<evidence type="ECO:0000313" key="3">
    <source>
        <dbReference type="RefSeq" id="XP_031394689.1"/>
    </source>
</evidence>
<dbReference type="OrthoDB" id="1002580at2759"/>
<keyword evidence="2" id="KW-1185">Reference proteome</keyword>
<gene>
    <name evidence="3" type="primary">LOC116206077</name>
</gene>
<proteinExistence type="predicted"/>
<evidence type="ECO:0000256" key="1">
    <source>
        <dbReference type="SAM" id="MobiDB-lite"/>
    </source>
</evidence>
<sequence length="358" mass="38478">MAEESQLAIFEEDTPLTPIHSQAPTMHVPPPHVSPTGVPPAHRGASPTHLPPPASSGTHPEYSRERPSSAVDDRERIVVLESTVNQLATTMATNMAELVALLKGPNRASSSFTPPPGYGPAVDPNPWAQPTLIPDNGDTSAPTIVNAPAVHPVNNLPAPPSFSHPANLPAVTPVPSATMLEPPMLVPPPISTPVLVSVSASIPAPTSAVPPPIIFLPTTAQAPAHTAEPPLYQAPLPHIGLSYQASPPINIAYSEPGTPSYAAPRAPPTNFLPEIETEQERRMKRMEETIKALQAGDPRHSTSCLDSTLFPGMQLPPKVKVLDFQKYDGTTDPRHHLRQYRGKMLQYWDYEQFVIATF</sequence>
<accession>A0A6P8DJZ4</accession>
<organism evidence="2 3">
    <name type="scientific">Punica granatum</name>
    <name type="common">Pomegranate</name>
    <dbReference type="NCBI Taxonomy" id="22663"/>
    <lineage>
        <taxon>Eukaryota</taxon>
        <taxon>Viridiplantae</taxon>
        <taxon>Streptophyta</taxon>
        <taxon>Embryophyta</taxon>
        <taxon>Tracheophyta</taxon>
        <taxon>Spermatophyta</taxon>
        <taxon>Magnoliopsida</taxon>
        <taxon>eudicotyledons</taxon>
        <taxon>Gunneridae</taxon>
        <taxon>Pentapetalae</taxon>
        <taxon>rosids</taxon>
        <taxon>malvids</taxon>
        <taxon>Myrtales</taxon>
        <taxon>Lythraceae</taxon>
        <taxon>Punica</taxon>
    </lineage>
</organism>
<dbReference type="RefSeq" id="XP_031394689.1">
    <property type="nucleotide sequence ID" value="XM_031538829.1"/>
</dbReference>
<dbReference type="AlphaFoldDB" id="A0A6P8DJZ4"/>
<feature type="region of interest" description="Disordered" evidence="1">
    <location>
        <begin position="1"/>
        <end position="74"/>
    </location>
</feature>
<dbReference type="GeneID" id="116206077"/>
<protein>
    <submittedName>
        <fullName evidence="3">Extensin-like</fullName>
    </submittedName>
</protein>
<feature type="compositionally biased region" description="Basic and acidic residues" evidence="1">
    <location>
        <begin position="61"/>
        <end position="74"/>
    </location>
</feature>
<dbReference type="Proteomes" id="UP000515151">
    <property type="component" value="Chromosome 1"/>
</dbReference>
<name>A0A6P8DJZ4_PUNGR</name>